<feature type="transmembrane region" description="Helical" evidence="1">
    <location>
        <begin position="105"/>
        <end position="127"/>
    </location>
</feature>
<evidence type="ECO:0000256" key="1">
    <source>
        <dbReference type="SAM" id="Phobius"/>
    </source>
</evidence>
<keyword evidence="1" id="KW-0812">Transmembrane</keyword>
<organism evidence="2 3">
    <name type="scientific">Sulfolobus acidocaldarius (strain ATCC 33909 / DSM 639 / JCM 8929 / NBRC 15157 / NCIMB 11770)</name>
    <dbReference type="NCBI Taxonomy" id="330779"/>
    <lineage>
        <taxon>Archaea</taxon>
        <taxon>Thermoproteota</taxon>
        <taxon>Thermoprotei</taxon>
        <taxon>Sulfolobales</taxon>
        <taxon>Sulfolobaceae</taxon>
        <taxon>Sulfolobus</taxon>
    </lineage>
</organism>
<dbReference type="KEGG" id="sai:Saci_2091"/>
<dbReference type="PATRIC" id="fig|330779.12.peg.2093"/>
<dbReference type="AlphaFoldDB" id="Q4J746"/>
<evidence type="ECO:0000313" key="3">
    <source>
        <dbReference type="Proteomes" id="UP000001018"/>
    </source>
</evidence>
<evidence type="ECO:0000313" key="2">
    <source>
        <dbReference type="EMBL" id="AAY81385.1"/>
    </source>
</evidence>
<sequence length="162" mass="17707">MLLGSTKLWKYFSGMIGVKTSIFDYMYEKYMETTRLMSKMNYIPAIASGEIALLLILYSGGMGLAIYNLPLEGPLLIMHLYGAILVAVLSLGLLAAAVNYRDKGAILISFLNVLSILFAAFEGSFYFGGIVDVSYLMQMGMGFVFAVITASGCLIYAIKRGE</sequence>
<protein>
    <submittedName>
        <fullName evidence="2">Conserved membrane protein</fullName>
    </submittedName>
</protein>
<name>Q4J746_SULAC</name>
<keyword evidence="1" id="KW-1133">Transmembrane helix</keyword>
<dbReference type="STRING" id="330779.Saci_2091"/>
<accession>Q4J746</accession>
<gene>
    <name evidence="2" type="ordered locus">Saci_2091</name>
</gene>
<feature type="transmembrane region" description="Helical" evidence="1">
    <location>
        <begin position="139"/>
        <end position="158"/>
    </location>
</feature>
<dbReference type="eggNOG" id="arCOG04030">
    <property type="taxonomic scope" value="Archaea"/>
</dbReference>
<keyword evidence="3" id="KW-1185">Reference proteome</keyword>
<dbReference type="EMBL" id="CP000077">
    <property type="protein sequence ID" value="AAY81385.1"/>
    <property type="molecule type" value="Genomic_DNA"/>
</dbReference>
<keyword evidence="1" id="KW-0472">Membrane</keyword>
<reference evidence="2 3" key="1">
    <citation type="journal article" date="2005" name="J. Bacteriol.">
        <title>The genome of Sulfolobus acidocaldarius, a model organism of the Crenarchaeota.</title>
        <authorList>
            <person name="Chen L."/>
            <person name="Brugger K."/>
            <person name="Skovgaard M."/>
            <person name="Redder P."/>
            <person name="She Q."/>
            <person name="Torarinsson E."/>
            <person name="Greve B."/>
            <person name="Awayez M."/>
            <person name="Zibat A."/>
            <person name="Klenk H.-P."/>
            <person name="Garrett R.A."/>
        </authorList>
    </citation>
    <scope>NUCLEOTIDE SEQUENCE [LARGE SCALE GENOMIC DNA]</scope>
    <source>
        <strain evidence="3">ATCC 33909 / DSM 639 / JCM 8929 / NBRC 15157 / NCIMB 11770</strain>
    </source>
</reference>
<dbReference type="HOGENOM" id="CLU_1709219_0_0_2"/>
<feature type="transmembrane region" description="Helical" evidence="1">
    <location>
        <begin position="75"/>
        <end position="98"/>
    </location>
</feature>
<feature type="transmembrane region" description="Helical" evidence="1">
    <location>
        <begin position="45"/>
        <end position="69"/>
    </location>
</feature>
<proteinExistence type="predicted"/>
<dbReference type="Proteomes" id="UP000001018">
    <property type="component" value="Chromosome"/>
</dbReference>